<dbReference type="PROSITE" id="PS50928">
    <property type="entry name" value="ABC_TM1"/>
    <property type="match status" value="2"/>
</dbReference>
<feature type="transmembrane region" description="Helical" evidence="8">
    <location>
        <begin position="379"/>
        <end position="400"/>
    </location>
</feature>
<dbReference type="AlphaFoldDB" id="A0A0L8BL33"/>
<dbReference type="GO" id="GO:0055085">
    <property type="term" value="P:transmembrane transport"/>
    <property type="evidence" value="ECO:0007669"/>
    <property type="project" value="InterPro"/>
</dbReference>
<keyword evidence="5 8" id="KW-0812">Transmembrane</keyword>
<organism evidence="10 11">
    <name type="scientific">Ensifer adhaerens</name>
    <name type="common">Sinorhizobium morelense</name>
    <dbReference type="NCBI Taxonomy" id="106592"/>
    <lineage>
        <taxon>Bacteria</taxon>
        <taxon>Pseudomonadati</taxon>
        <taxon>Pseudomonadota</taxon>
        <taxon>Alphaproteobacteria</taxon>
        <taxon>Hyphomicrobiales</taxon>
        <taxon>Rhizobiaceae</taxon>
        <taxon>Sinorhizobium/Ensifer group</taxon>
        <taxon>Ensifer</taxon>
    </lineage>
</organism>
<dbReference type="SUPFAM" id="SSF161098">
    <property type="entry name" value="MetI-like"/>
    <property type="match status" value="2"/>
</dbReference>
<proteinExistence type="inferred from homology"/>
<feature type="domain" description="ABC transmembrane type-1" evidence="9">
    <location>
        <begin position="375"/>
        <end position="569"/>
    </location>
</feature>
<evidence type="ECO:0000256" key="5">
    <source>
        <dbReference type="ARBA" id="ARBA00022692"/>
    </source>
</evidence>
<evidence type="ECO:0000256" key="3">
    <source>
        <dbReference type="ARBA" id="ARBA00022475"/>
    </source>
</evidence>
<feature type="transmembrane region" description="Helical" evidence="8">
    <location>
        <begin position="201"/>
        <end position="231"/>
    </location>
</feature>
<keyword evidence="6 8" id="KW-1133">Transmembrane helix</keyword>
<evidence type="ECO:0000256" key="8">
    <source>
        <dbReference type="RuleBase" id="RU363032"/>
    </source>
</evidence>
<protein>
    <submittedName>
        <fullName evidence="10">ABC transporter permease</fullName>
    </submittedName>
</protein>
<dbReference type="Proteomes" id="UP000037425">
    <property type="component" value="Unassembled WGS sequence"/>
</dbReference>
<feature type="transmembrane region" description="Helical" evidence="8">
    <location>
        <begin position="308"/>
        <end position="335"/>
    </location>
</feature>
<feature type="transmembrane region" description="Helical" evidence="8">
    <location>
        <begin position="152"/>
        <end position="180"/>
    </location>
</feature>
<comment type="caution">
    <text evidence="10">The sequence shown here is derived from an EMBL/GenBank/DDBJ whole genome shotgun (WGS) entry which is preliminary data.</text>
</comment>
<keyword evidence="7 8" id="KW-0472">Membrane</keyword>
<feature type="transmembrane region" description="Helical" evidence="8">
    <location>
        <begin position="407"/>
        <end position="433"/>
    </location>
</feature>
<feature type="transmembrane region" description="Helical" evidence="8">
    <location>
        <begin position="74"/>
        <end position="99"/>
    </location>
</feature>
<evidence type="ECO:0000256" key="2">
    <source>
        <dbReference type="ARBA" id="ARBA00022448"/>
    </source>
</evidence>
<keyword evidence="4" id="KW-0997">Cell inner membrane</keyword>
<evidence type="ECO:0000256" key="4">
    <source>
        <dbReference type="ARBA" id="ARBA00022519"/>
    </source>
</evidence>
<sequence>MTSTSTFAPSGGSRLLRSGFIMPAILVAIVAVLVVAPLVRILLSTLTPAGIEAWQAVLVSPLSFNLWWRPLFNTMVLGFGVASGCLILGGFLAWLVVLTDVPGRRLLGLMATLPYMIPSFAAALAWGTLFRNSRLGGSAGFFETNGLAIPDWLAWGLVPTAIVLIAHYYSLAYTIIAAALSSVGADLVEAGQMAGARRPRIFFGIILPVVTPALIAAASLTFAGAVANFAAPALLGLPVRMQTLSTRLFGMIETGQNERGFVLALLLITVSALFLWMSDRIVSGRKAFITVTGKGGRTKRFPLGVWRWPLFAIAVAIGLLATVTPVLVLAASSLAPQSGALFSNWTLHFWIGEGGGEIAQGQAGIFRNPVLIDAIWNTIRLGLVVALTTMLLGLALAYTIVQRRGSLLATILSQLAFVPLLVPSIAFAAAYIALFGAPIGPLPSLYGTFALLVIAASAHNLPFAVQSGRSVLGQISADIEESARLTGAGPLRRLFAIIFPLAIRGLFAGAMLVFVKMVRDLSLVVLLFTATSPVLSMVAYRYAAEGFMQFANAITLVILIVCLAASFLAHSLQNRVQKWKES</sequence>
<dbReference type="InterPro" id="IPR000515">
    <property type="entry name" value="MetI-like"/>
</dbReference>
<feature type="transmembrane region" description="Helical" evidence="8">
    <location>
        <begin position="106"/>
        <end position="126"/>
    </location>
</feature>
<dbReference type="RefSeq" id="WP_053251248.1">
    <property type="nucleotide sequence ID" value="NZ_LGAP01000020.1"/>
</dbReference>
<evidence type="ECO:0000256" key="7">
    <source>
        <dbReference type="ARBA" id="ARBA00023136"/>
    </source>
</evidence>
<evidence type="ECO:0000313" key="11">
    <source>
        <dbReference type="Proteomes" id="UP000037425"/>
    </source>
</evidence>
<feature type="transmembrane region" description="Helical" evidence="8">
    <location>
        <begin position="550"/>
        <end position="572"/>
    </location>
</feature>
<reference evidence="11" key="1">
    <citation type="submission" date="2015-07" db="EMBL/GenBank/DDBJ databases">
        <title>Whole genome sequence of an Ensifer adhaerens strain isolated from a cave pool in the Wind Cave National Park.</title>
        <authorList>
            <person name="Eng W.W.H."/>
            <person name="Gan H.M."/>
            <person name="Barton H.A."/>
            <person name="Savka M.A."/>
        </authorList>
    </citation>
    <scope>NUCLEOTIDE SEQUENCE [LARGE SCALE GENOMIC DNA]</scope>
    <source>
        <strain evidence="11">SD006</strain>
    </source>
</reference>
<dbReference type="InterPro" id="IPR035906">
    <property type="entry name" value="MetI-like_sf"/>
</dbReference>
<evidence type="ECO:0000313" key="10">
    <source>
        <dbReference type="EMBL" id="KOF15305.1"/>
    </source>
</evidence>
<dbReference type="CDD" id="cd06261">
    <property type="entry name" value="TM_PBP2"/>
    <property type="match status" value="2"/>
</dbReference>
<feature type="transmembrane region" description="Helical" evidence="8">
    <location>
        <begin position="260"/>
        <end position="277"/>
    </location>
</feature>
<evidence type="ECO:0000256" key="6">
    <source>
        <dbReference type="ARBA" id="ARBA00022989"/>
    </source>
</evidence>
<accession>A0A0L8BL33</accession>
<dbReference type="PANTHER" id="PTHR43357:SF3">
    <property type="entry name" value="FE(3+)-TRANSPORT SYSTEM PERMEASE PROTEIN FBPB 2"/>
    <property type="match status" value="1"/>
</dbReference>
<feature type="transmembrane region" description="Helical" evidence="8">
    <location>
        <begin position="494"/>
        <end position="515"/>
    </location>
</feature>
<dbReference type="GO" id="GO:0005886">
    <property type="term" value="C:plasma membrane"/>
    <property type="evidence" value="ECO:0007669"/>
    <property type="project" value="UniProtKB-SubCell"/>
</dbReference>
<feature type="domain" description="ABC transmembrane type-1" evidence="9">
    <location>
        <begin position="71"/>
        <end position="278"/>
    </location>
</feature>
<dbReference type="Pfam" id="PF00528">
    <property type="entry name" value="BPD_transp_1"/>
    <property type="match status" value="2"/>
</dbReference>
<dbReference type="Gene3D" id="1.10.3720.10">
    <property type="entry name" value="MetI-like"/>
    <property type="match status" value="2"/>
</dbReference>
<feature type="transmembrane region" description="Helical" evidence="8">
    <location>
        <begin position="521"/>
        <end position="543"/>
    </location>
</feature>
<keyword evidence="3" id="KW-1003">Cell membrane</keyword>
<feature type="transmembrane region" description="Helical" evidence="8">
    <location>
        <begin position="20"/>
        <end position="39"/>
    </location>
</feature>
<keyword evidence="2 8" id="KW-0813">Transport</keyword>
<comment type="similarity">
    <text evidence="8">Belongs to the binding-protein-dependent transport system permease family.</text>
</comment>
<name>A0A0L8BL33_ENSAD</name>
<comment type="subcellular location">
    <subcellularLocation>
        <location evidence="1">Cell inner membrane</location>
        <topology evidence="1">Multi-pass membrane protein</topology>
    </subcellularLocation>
    <subcellularLocation>
        <location evidence="8">Cell membrane</location>
        <topology evidence="8">Multi-pass membrane protein</topology>
    </subcellularLocation>
</comment>
<evidence type="ECO:0000259" key="9">
    <source>
        <dbReference type="PROSITE" id="PS50928"/>
    </source>
</evidence>
<gene>
    <name evidence="10" type="ORF">AC244_23620</name>
</gene>
<evidence type="ECO:0000256" key="1">
    <source>
        <dbReference type="ARBA" id="ARBA00004429"/>
    </source>
</evidence>
<dbReference type="PATRIC" id="fig|106592.7.peg.3447"/>
<dbReference type="PANTHER" id="PTHR43357">
    <property type="entry name" value="INNER MEMBRANE ABC TRANSPORTER PERMEASE PROTEIN YDCV"/>
    <property type="match status" value="1"/>
</dbReference>
<dbReference type="EMBL" id="LGAP01000020">
    <property type="protein sequence ID" value="KOF15305.1"/>
    <property type="molecule type" value="Genomic_DNA"/>
</dbReference>